<evidence type="ECO:0000313" key="7">
    <source>
        <dbReference type="EMBL" id="RNB92647.1"/>
    </source>
</evidence>
<keyword evidence="4" id="KW-0964">Secreted</keyword>
<sequence length="680" mass="70531">MRINHNIAALNTYRQLSQNQNNVSKSLERLSSGMRINRASDDAAGLAVSEKMRTQIRGLAMAERNSMDGVSLIQTAEGALDTVHSILQRMRELAVQAANGTNTTSDSQSIQDEINALSTEINRVGNTLEFNTKRLLNGAATINTITNTGKLTGGTNGIAGAEAAGTLTAGGSTLSVKSVDKSSELNGYTIVIDPDNTAAAAKQASVSVSNINGSGNTLTITSNKYGKALEGYEISFVDGGAGFTPTDAVISGNKITVTADFNGGAPTLQTDIETAISAKLTAAGLTGEGVKLSGAPALNLADLANTGPFQLAGGAEKVTATVTGRTVRLAGNWSNGTAAAQPTNADIEKAINDALKGAGFGQITMTPNTATALDPNFYTGGSITLSGGITSASAKSASRSIIISATPHQDDVLTLKDPTGVTKKIGFWDSSDTKYATPLAAQTALGVDSLIDIYNGSAYKETSDITLDIAAFASTLFTDYTFKASEAGSDLLISAKTPGVTGNDFTTTFEPSKQSGLSMQIGANTGQQLLVDIPTVRSQVLNITGITSGATITSRSGKYTAKLTAEKVVGDGQSSNNTEYALDVTDPKSAAGAIEIFDEAVSYVSQVRAKLGAYQNRLEYTVSNLSVSEENLTAAESRIRDSDMALEMTNFTKNNIINQAATAMLAQANQLPQGVLQLLQ</sequence>
<dbReference type="AlphaFoldDB" id="A0A3M8E078"/>
<proteinExistence type="inferred from homology"/>
<dbReference type="PANTHER" id="PTHR42792:SF2">
    <property type="entry name" value="FLAGELLIN"/>
    <property type="match status" value="1"/>
</dbReference>
<keyword evidence="8" id="KW-1185">Reference proteome</keyword>
<dbReference type="PANTHER" id="PTHR42792">
    <property type="entry name" value="FLAGELLIN"/>
    <property type="match status" value="1"/>
</dbReference>
<dbReference type="GO" id="GO:0009288">
    <property type="term" value="C:bacterial-type flagellum"/>
    <property type="evidence" value="ECO:0007669"/>
    <property type="project" value="UniProtKB-SubCell"/>
</dbReference>
<dbReference type="Gene3D" id="2.170.280.10">
    <property type="entry name" value="f41 fragment of flagellin, middle domain"/>
    <property type="match status" value="1"/>
</dbReference>
<dbReference type="OrthoDB" id="9796789at2"/>
<dbReference type="InterPro" id="IPR001029">
    <property type="entry name" value="Flagellin_N"/>
</dbReference>
<evidence type="ECO:0000313" key="8">
    <source>
        <dbReference type="Proteomes" id="UP000271031"/>
    </source>
</evidence>
<comment type="caution">
    <text evidence="7">The sequence shown here is derived from an EMBL/GenBank/DDBJ whole genome shotgun (WGS) entry which is preliminary data.</text>
</comment>
<keyword evidence="3 4" id="KW-0975">Bacterial flagellum</keyword>
<dbReference type="InterPro" id="IPR046358">
    <property type="entry name" value="Flagellin_C"/>
</dbReference>
<dbReference type="GO" id="GO:0005576">
    <property type="term" value="C:extracellular region"/>
    <property type="evidence" value="ECO:0007669"/>
    <property type="project" value="UniProtKB-SubCell"/>
</dbReference>
<comment type="subcellular location">
    <subcellularLocation>
        <location evidence="4">Secreted</location>
    </subcellularLocation>
    <subcellularLocation>
        <location evidence="4">Bacterial flagellum</location>
    </subcellularLocation>
</comment>
<evidence type="ECO:0000256" key="4">
    <source>
        <dbReference type="RuleBase" id="RU362073"/>
    </source>
</evidence>
<dbReference type="Gene3D" id="1.20.1330.10">
    <property type="entry name" value="f41 fragment of flagellin, N-terminal domain"/>
    <property type="match status" value="2"/>
</dbReference>
<dbReference type="Gene3D" id="6.10.280.190">
    <property type="match status" value="1"/>
</dbReference>
<dbReference type="Pfam" id="PF00700">
    <property type="entry name" value="Flagellin_C"/>
    <property type="match status" value="1"/>
</dbReference>
<dbReference type="InterPro" id="IPR001492">
    <property type="entry name" value="Flagellin"/>
</dbReference>
<feature type="domain" description="Flagellin C-terminal" evidence="6">
    <location>
        <begin position="594"/>
        <end position="679"/>
    </location>
</feature>
<dbReference type="Gene3D" id="2.30.220.10">
    <property type="entry name" value="f41 fragment of flagellin, C-terminal domain"/>
    <property type="match status" value="1"/>
</dbReference>
<organism evidence="7 8">
    <name type="scientific">Brevibacillus fluminis</name>
    <dbReference type="NCBI Taxonomy" id="511487"/>
    <lineage>
        <taxon>Bacteria</taxon>
        <taxon>Bacillati</taxon>
        <taxon>Bacillota</taxon>
        <taxon>Bacilli</taxon>
        <taxon>Bacillales</taxon>
        <taxon>Paenibacillaceae</taxon>
        <taxon>Brevibacillus</taxon>
    </lineage>
</organism>
<dbReference type="Proteomes" id="UP000271031">
    <property type="component" value="Unassembled WGS sequence"/>
</dbReference>
<gene>
    <name evidence="7" type="ORF">EDM56_00430</name>
</gene>
<name>A0A3M8E078_9BACL</name>
<protein>
    <recommendedName>
        <fullName evidence="2 4">Flagellin</fullName>
    </recommendedName>
</protein>
<evidence type="ECO:0000256" key="2">
    <source>
        <dbReference type="ARBA" id="ARBA00020110"/>
    </source>
</evidence>
<dbReference type="Gene3D" id="6.10.10.10">
    <property type="entry name" value="Flagellar export chaperone, C-terminal domain"/>
    <property type="match status" value="1"/>
</dbReference>
<accession>A0A3M8E078</accession>
<evidence type="ECO:0000259" key="5">
    <source>
        <dbReference type="Pfam" id="PF00669"/>
    </source>
</evidence>
<dbReference type="GO" id="GO:0005198">
    <property type="term" value="F:structural molecule activity"/>
    <property type="evidence" value="ECO:0007669"/>
    <property type="project" value="UniProtKB-UniRule"/>
</dbReference>
<evidence type="ECO:0000259" key="6">
    <source>
        <dbReference type="Pfam" id="PF00700"/>
    </source>
</evidence>
<comment type="function">
    <text evidence="4">Flagellin is the subunit protein which polymerizes to form the filaments of bacterial flagella.</text>
</comment>
<feature type="domain" description="Flagellin N-terminal" evidence="5">
    <location>
        <begin position="3"/>
        <end position="141"/>
    </location>
</feature>
<reference evidence="7 8" key="1">
    <citation type="submission" date="2018-10" db="EMBL/GenBank/DDBJ databases">
        <title>Phylogenomics of Brevibacillus.</title>
        <authorList>
            <person name="Dunlap C."/>
        </authorList>
    </citation>
    <scope>NUCLEOTIDE SEQUENCE [LARGE SCALE GENOMIC DNA]</scope>
    <source>
        <strain evidence="7 8">JCM 15716</strain>
    </source>
</reference>
<dbReference type="RefSeq" id="WP_122915904.1">
    <property type="nucleotide sequence ID" value="NZ_RHHQ01000002.1"/>
</dbReference>
<dbReference type="Pfam" id="PF00669">
    <property type="entry name" value="Flagellin_N"/>
    <property type="match status" value="1"/>
</dbReference>
<dbReference type="SUPFAM" id="SSF64518">
    <property type="entry name" value="Phase 1 flagellin"/>
    <property type="match status" value="1"/>
</dbReference>
<evidence type="ECO:0000256" key="1">
    <source>
        <dbReference type="ARBA" id="ARBA00005709"/>
    </source>
</evidence>
<dbReference type="PRINTS" id="PR00207">
    <property type="entry name" value="FLAGELLIN"/>
</dbReference>
<dbReference type="EMBL" id="RHHQ01000002">
    <property type="protein sequence ID" value="RNB92647.1"/>
    <property type="molecule type" value="Genomic_DNA"/>
</dbReference>
<dbReference type="InterPro" id="IPR042187">
    <property type="entry name" value="Flagellin_C_sub2"/>
</dbReference>
<comment type="similarity">
    <text evidence="1 4">Belongs to the bacterial flagellin family.</text>
</comment>
<evidence type="ECO:0000256" key="3">
    <source>
        <dbReference type="ARBA" id="ARBA00023143"/>
    </source>
</evidence>